<dbReference type="PANTHER" id="PTHR34591">
    <property type="entry name" value="OS03G0653100 PROTEIN-RELATED"/>
    <property type="match status" value="1"/>
</dbReference>
<dbReference type="Proteomes" id="UP000823388">
    <property type="component" value="Chromosome 8K"/>
</dbReference>
<protein>
    <submittedName>
        <fullName evidence="1">Uncharacterized protein</fullName>
    </submittedName>
</protein>
<reference evidence="1" key="1">
    <citation type="submission" date="2020-05" db="EMBL/GenBank/DDBJ databases">
        <title>WGS assembly of Panicum virgatum.</title>
        <authorList>
            <person name="Lovell J.T."/>
            <person name="Jenkins J."/>
            <person name="Shu S."/>
            <person name="Juenger T.E."/>
            <person name="Schmutz J."/>
        </authorList>
    </citation>
    <scope>NUCLEOTIDE SEQUENCE</scope>
    <source>
        <strain evidence="1">AP13</strain>
    </source>
</reference>
<comment type="caution">
    <text evidence="1">The sequence shown here is derived from an EMBL/GenBank/DDBJ whole genome shotgun (WGS) entry which is preliminary data.</text>
</comment>
<sequence>MEWPPAAWAWQEFSSETGRWEEKVFVPDGEAEGTVGDLWSLLNSLDYQLEPRWRFAAYWQGALYIHCSGEFVSRFSLQDGKYKVIKSPIDLAECKSDDVRSFLGRSEKGRILCVWVLSESSDQTGWVSRYHSKLNTYSWWLHEQKCDELNASWILDIRNKKRSQEVASSVQQDACWNSDVDDGSTVDASDDEEKGSWWYVEFLGFHPYKEVIFLCHGGSAAMACCLNSSKVQYLGDINLAGGTYNCGEREAFVYTPCLIGDA</sequence>
<gene>
    <name evidence="1" type="ORF">PVAP13_8KG377100</name>
</gene>
<evidence type="ECO:0000313" key="2">
    <source>
        <dbReference type="Proteomes" id="UP000823388"/>
    </source>
</evidence>
<dbReference type="AlphaFoldDB" id="A0A8T0PNT0"/>
<name>A0A8T0PNT0_PANVG</name>
<proteinExistence type="predicted"/>
<accession>A0A8T0PNT0</accession>
<dbReference type="EMBL" id="CM029051">
    <property type="protein sequence ID" value="KAG2563961.1"/>
    <property type="molecule type" value="Genomic_DNA"/>
</dbReference>
<keyword evidence="2" id="KW-1185">Reference proteome</keyword>
<evidence type="ECO:0000313" key="1">
    <source>
        <dbReference type="EMBL" id="KAG2563961.1"/>
    </source>
</evidence>
<dbReference type="PANTHER" id="PTHR34591:SF43">
    <property type="entry name" value="F-BOX DOMAIN-CONTAINING PROTEIN"/>
    <property type="match status" value="1"/>
</dbReference>
<organism evidence="1 2">
    <name type="scientific">Panicum virgatum</name>
    <name type="common">Blackwell switchgrass</name>
    <dbReference type="NCBI Taxonomy" id="38727"/>
    <lineage>
        <taxon>Eukaryota</taxon>
        <taxon>Viridiplantae</taxon>
        <taxon>Streptophyta</taxon>
        <taxon>Embryophyta</taxon>
        <taxon>Tracheophyta</taxon>
        <taxon>Spermatophyta</taxon>
        <taxon>Magnoliopsida</taxon>
        <taxon>Liliopsida</taxon>
        <taxon>Poales</taxon>
        <taxon>Poaceae</taxon>
        <taxon>PACMAD clade</taxon>
        <taxon>Panicoideae</taxon>
        <taxon>Panicodae</taxon>
        <taxon>Paniceae</taxon>
        <taxon>Panicinae</taxon>
        <taxon>Panicum</taxon>
        <taxon>Panicum sect. Hiantes</taxon>
    </lineage>
</organism>